<comment type="pathway">
    <text evidence="4">Lipid metabolism.</text>
</comment>
<dbReference type="EC" id="3.6.1.26" evidence="6 19"/>
<evidence type="ECO:0000256" key="17">
    <source>
        <dbReference type="ARBA" id="ARBA00032888"/>
    </source>
</evidence>
<evidence type="ECO:0000256" key="12">
    <source>
        <dbReference type="ARBA" id="ARBA00022989"/>
    </source>
</evidence>
<comment type="catalytic activity">
    <reaction evidence="1 19">
        <text>a CDP-1,2-diacyl-sn-glycerol + H2O = a 1,2-diacyl-sn-glycero-3-phosphate + CMP + 2 H(+)</text>
        <dbReference type="Rhea" id="RHEA:15221"/>
        <dbReference type="ChEBI" id="CHEBI:15377"/>
        <dbReference type="ChEBI" id="CHEBI:15378"/>
        <dbReference type="ChEBI" id="CHEBI:58332"/>
        <dbReference type="ChEBI" id="CHEBI:58608"/>
        <dbReference type="ChEBI" id="CHEBI:60377"/>
        <dbReference type="EC" id="3.6.1.26"/>
    </reaction>
</comment>
<comment type="caution">
    <text evidence="20">The sequence shown here is derived from an EMBL/GenBank/DDBJ whole genome shotgun (WGS) entry which is preliminary data.</text>
</comment>
<keyword evidence="16 19" id="KW-1208">Phospholipid metabolism</keyword>
<keyword evidence="8 19" id="KW-1003">Cell membrane</keyword>
<evidence type="ECO:0000256" key="6">
    <source>
        <dbReference type="ARBA" id="ARBA00012375"/>
    </source>
</evidence>
<keyword evidence="9 19" id="KW-0444">Lipid biosynthesis</keyword>
<dbReference type="EMBL" id="SJOI01000001">
    <property type="protein sequence ID" value="TCL05249.1"/>
    <property type="molecule type" value="Genomic_DNA"/>
</dbReference>
<evidence type="ECO:0000256" key="9">
    <source>
        <dbReference type="ARBA" id="ARBA00022516"/>
    </source>
</evidence>
<evidence type="ECO:0000256" key="11">
    <source>
        <dbReference type="ARBA" id="ARBA00022801"/>
    </source>
</evidence>
<evidence type="ECO:0000313" key="20">
    <source>
        <dbReference type="EMBL" id="TCL05249.1"/>
    </source>
</evidence>
<evidence type="ECO:0000256" key="8">
    <source>
        <dbReference type="ARBA" id="ARBA00022475"/>
    </source>
</evidence>
<evidence type="ECO:0000256" key="18">
    <source>
        <dbReference type="ARBA" id="ARBA00032892"/>
    </source>
</evidence>
<evidence type="ECO:0000256" key="1">
    <source>
        <dbReference type="ARBA" id="ARBA00001007"/>
    </source>
</evidence>
<comment type="pathway">
    <text evidence="3 19">Phospholipid metabolism; CDP-diacylglycerol degradation; phosphatidate from CDP-diacylglycerol: step 1/1.</text>
</comment>
<dbReference type="GO" id="GO:0008715">
    <property type="term" value="F:CDP-diacylglycerol diphosphatase activity"/>
    <property type="evidence" value="ECO:0007669"/>
    <property type="project" value="UniProtKB-UniRule"/>
</dbReference>
<protein>
    <recommendedName>
        <fullName evidence="7 19">CDP-diacylglycerol pyrophosphatase</fullName>
        <ecNumber evidence="6 19">3.6.1.26</ecNumber>
    </recommendedName>
    <alternativeName>
        <fullName evidence="17 19">CDP-diacylglycerol phosphatidylhydrolase</fullName>
    </alternativeName>
    <alternativeName>
        <fullName evidence="18 19">CDP-diglyceride hydrolase</fullName>
    </alternativeName>
</protein>
<proteinExistence type="inferred from homology"/>
<dbReference type="AlphaFoldDB" id="A0A4R1NEF8"/>
<keyword evidence="13 19" id="KW-0443">Lipid metabolism</keyword>
<name>A0A4R1NEF8_9GAMM</name>
<organism evidence="20 21">
    <name type="scientific">Sodalis ligni</name>
    <dbReference type="NCBI Taxonomy" id="2697027"/>
    <lineage>
        <taxon>Bacteria</taxon>
        <taxon>Pseudomonadati</taxon>
        <taxon>Pseudomonadota</taxon>
        <taxon>Gammaproteobacteria</taxon>
        <taxon>Enterobacterales</taxon>
        <taxon>Bruguierivoracaceae</taxon>
        <taxon>Sodalis</taxon>
    </lineage>
</organism>
<comment type="similarity">
    <text evidence="5 19">Belongs to the Cdh family.</text>
</comment>
<comment type="subcellular location">
    <subcellularLocation>
        <location evidence="2 19">Cell membrane</location>
        <topology evidence="2 19">Single-pass membrane protein</topology>
    </subcellularLocation>
</comment>
<evidence type="ECO:0000256" key="10">
    <source>
        <dbReference type="ARBA" id="ARBA00022692"/>
    </source>
</evidence>
<dbReference type="GO" id="GO:0008654">
    <property type="term" value="P:phospholipid biosynthetic process"/>
    <property type="evidence" value="ECO:0007669"/>
    <property type="project" value="UniProtKB-KW"/>
</dbReference>
<evidence type="ECO:0000256" key="3">
    <source>
        <dbReference type="ARBA" id="ARBA00004927"/>
    </source>
</evidence>
<evidence type="ECO:0000256" key="14">
    <source>
        <dbReference type="ARBA" id="ARBA00023136"/>
    </source>
</evidence>
<evidence type="ECO:0000313" key="21">
    <source>
        <dbReference type="Proteomes" id="UP000294555"/>
    </source>
</evidence>
<keyword evidence="14 19" id="KW-0472">Membrane</keyword>
<accession>A0A4R1NEF8</accession>
<dbReference type="PIRSF" id="PIRSF001273">
    <property type="entry name" value="CDH"/>
    <property type="match status" value="1"/>
</dbReference>
<dbReference type="Proteomes" id="UP000294555">
    <property type="component" value="Unassembled WGS sequence"/>
</dbReference>
<keyword evidence="11 19" id="KW-0378">Hydrolase</keyword>
<dbReference type="NCBIfam" id="NF003986">
    <property type="entry name" value="PRK05471.1-5"/>
    <property type="match status" value="1"/>
</dbReference>
<evidence type="ECO:0000256" key="16">
    <source>
        <dbReference type="ARBA" id="ARBA00023264"/>
    </source>
</evidence>
<evidence type="ECO:0000256" key="2">
    <source>
        <dbReference type="ARBA" id="ARBA00004162"/>
    </source>
</evidence>
<evidence type="ECO:0000256" key="19">
    <source>
        <dbReference type="HAMAP-Rule" id="MF_00319"/>
    </source>
</evidence>
<dbReference type="GO" id="GO:0046342">
    <property type="term" value="P:CDP-diacylglycerol catabolic process"/>
    <property type="evidence" value="ECO:0007669"/>
    <property type="project" value="UniProtKB-UniRule"/>
</dbReference>
<evidence type="ECO:0000256" key="15">
    <source>
        <dbReference type="ARBA" id="ARBA00023209"/>
    </source>
</evidence>
<evidence type="ECO:0000256" key="4">
    <source>
        <dbReference type="ARBA" id="ARBA00005189"/>
    </source>
</evidence>
<dbReference type="GO" id="GO:0005886">
    <property type="term" value="C:plasma membrane"/>
    <property type="evidence" value="ECO:0007669"/>
    <property type="project" value="UniProtKB-SubCell"/>
</dbReference>
<dbReference type="Gene3D" id="3.30.428.30">
    <property type="entry name" value="HIT family - CDH-like"/>
    <property type="match status" value="1"/>
</dbReference>
<evidence type="ECO:0000256" key="13">
    <source>
        <dbReference type="ARBA" id="ARBA00023098"/>
    </source>
</evidence>
<evidence type="ECO:0000256" key="5">
    <source>
        <dbReference type="ARBA" id="ARBA00006435"/>
    </source>
</evidence>
<dbReference type="UniPathway" id="UPA00609">
    <property type="reaction ID" value="UER00664"/>
</dbReference>
<dbReference type="InterPro" id="IPR003763">
    <property type="entry name" value="CDP-diacylglyc_Pase"/>
</dbReference>
<gene>
    <name evidence="19" type="primary">cdh</name>
    <name evidence="20" type="ORF">EZJ58_3423</name>
</gene>
<keyword evidence="10 19" id="KW-0812">Transmembrane</keyword>
<dbReference type="SUPFAM" id="SSF54197">
    <property type="entry name" value="HIT-like"/>
    <property type="match status" value="1"/>
</dbReference>
<keyword evidence="12 19" id="KW-1133">Transmembrane helix</keyword>
<keyword evidence="21" id="KW-1185">Reference proteome</keyword>
<reference evidence="20 21" key="1">
    <citation type="submission" date="2019-02" db="EMBL/GenBank/DDBJ databases">
        <title>Investigation of anaerobic lignin degradation for improved lignocellulosic biofuels.</title>
        <authorList>
            <person name="Deangelis K."/>
        </authorList>
    </citation>
    <scope>NUCLEOTIDE SEQUENCE [LARGE SCALE GENOMIC DNA]</scope>
    <source>
        <strain evidence="20 21">159R</strain>
    </source>
</reference>
<dbReference type="InterPro" id="IPR036265">
    <property type="entry name" value="HIT-like_sf"/>
</dbReference>
<evidence type="ECO:0000256" key="7">
    <source>
        <dbReference type="ARBA" id="ARBA00019608"/>
    </source>
</evidence>
<dbReference type="Pfam" id="PF02611">
    <property type="entry name" value="CDH"/>
    <property type="match status" value="1"/>
</dbReference>
<sequence>MMKWRWGRNPFILFFAAVAIAASSGFYYYRHVAAAGNPDALWQIVSQKCVPHQQQLGRPDPCREVNLDAGYTVLKDLEGPLQYLLIPVEKIVGIESPVLLNEKTPNFFYHAWQARQYLTEKAGAPVPDRALALAINSPTARSQNQLHIHISCLRPEVRRQLDDEAGSIGSAWQPLPAAVMGHSYLAKRITAAGLAEQSPFITLAREVPGAAGNMGHFGLALAQLPDGSFALLANQRSLLHFDNASTEEIQDHSCAILRH</sequence>
<dbReference type="HAMAP" id="MF_00319">
    <property type="entry name" value="Cdh"/>
    <property type="match status" value="1"/>
</dbReference>
<keyword evidence="15 19" id="KW-0594">Phospholipid biosynthesis</keyword>